<feature type="compositionally biased region" description="Acidic residues" evidence="1">
    <location>
        <begin position="375"/>
        <end position="428"/>
    </location>
</feature>
<dbReference type="Proteomes" id="UP001150925">
    <property type="component" value="Unassembled WGS sequence"/>
</dbReference>
<feature type="compositionally biased region" description="Low complexity" evidence="1">
    <location>
        <begin position="788"/>
        <end position="797"/>
    </location>
</feature>
<feature type="compositionally biased region" description="Low complexity" evidence="1">
    <location>
        <begin position="42"/>
        <end position="55"/>
    </location>
</feature>
<feature type="region of interest" description="Disordered" evidence="1">
    <location>
        <begin position="780"/>
        <end position="803"/>
    </location>
</feature>
<organism evidence="2 3">
    <name type="scientific">Dispira parvispora</name>
    <dbReference type="NCBI Taxonomy" id="1520584"/>
    <lineage>
        <taxon>Eukaryota</taxon>
        <taxon>Fungi</taxon>
        <taxon>Fungi incertae sedis</taxon>
        <taxon>Zoopagomycota</taxon>
        <taxon>Kickxellomycotina</taxon>
        <taxon>Dimargaritomycetes</taxon>
        <taxon>Dimargaritales</taxon>
        <taxon>Dimargaritaceae</taxon>
        <taxon>Dispira</taxon>
    </lineage>
</organism>
<evidence type="ECO:0000256" key="1">
    <source>
        <dbReference type="SAM" id="MobiDB-lite"/>
    </source>
</evidence>
<name>A0A9W8AMD8_9FUNG</name>
<feature type="non-terminal residue" evidence="2">
    <location>
        <position position="1"/>
    </location>
</feature>
<proteinExistence type="predicted"/>
<dbReference type="OrthoDB" id="10408618at2759"/>
<sequence>FFGPHRSTEPLPDTPAQHDQPSLYYQFPYRSQSSTQRGQCNPDDTAPMTSAAPTTSPPIYLAVDATQLRRLAQSLFVPAGHAALVPVVPRWYTTSQPQLLQNAMPVIAHHMALPGASTIHRSHLAQLAGPTQSSADVTHSTKETCPCPEAKVRLLEVQLQFEELNSSLMEDASGIPVVTSSHCNSRASYSSSPSPTLPPHDNLDSIISGPSTCSCCGLGAPTDCSCGSATCLVPYDHNQCFHFRETIRLRRQIDSLRRCVALLQEDLMVERRSKQQLISCHSQVVTKLDAEIADLHNQINDAEPAVSSSLSLNTSKRSGPVGSSEGDREELKETASLEQANPPYFNRLSSVLLKNPLCFDPFEGVGDSENQPWYSDDDGDDDDDSDSDMDEDNESEDEDESDEDESVDESDEDDESVDSEYTEDDSEMSDCSIVVNFKSDEASPAFDSETSSGYFDLAELGREPRSPRVQFSRLIEHIPTPMVKRAEIDTLEFEDSTDSQNREGITMHQLLAERLARAEGEKDGTDAQLSDEDTDDESNDNAPLDLIFSENDKRFSLPMPERLDILRRTLRSHLAQARVAHLQPAMIIAHTDLLVQKFGLVPAQALELILALYMSTVESTLEQQLFDVGNGDDSIITPLDRLETFVQRTLADFETAWLPLVEYYMVNDRLDQVVVINSLADYLAHLPDDEKASSSTVTLGGLTIALSRPFLVYILTVLCLYHFSLLDSDILYDGQSVFMTTNDESPLSLHPRTPHCSSTQWVWQAFVQYLVCQPFFSQAPKKDPNEGSSVPLASSASDSKDSELRHPCSAAGVSNRFVAFLQGLSLISGQAGETQCSKNSLA</sequence>
<feature type="region of interest" description="Disordered" evidence="1">
    <location>
        <begin position="1"/>
        <end position="21"/>
    </location>
</feature>
<evidence type="ECO:0000313" key="3">
    <source>
        <dbReference type="Proteomes" id="UP001150925"/>
    </source>
</evidence>
<dbReference type="AlphaFoldDB" id="A0A9W8AMD8"/>
<feature type="compositionally biased region" description="Basic and acidic residues" evidence="1">
    <location>
        <begin position="325"/>
        <end position="335"/>
    </location>
</feature>
<gene>
    <name evidence="2" type="ORF">IWQ62_004204</name>
</gene>
<feature type="compositionally biased region" description="Acidic residues" evidence="1">
    <location>
        <begin position="529"/>
        <end position="539"/>
    </location>
</feature>
<feature type="region of interest" description="Disordered" evidence="1">
    <location>
        <begin position="519"/>
        <end position="544"/>
    </location>
</feature>
<feature type="region of interest" description="Disordered" evidence="1">
    <location>
        <begin position="363"/>
        <end position="430"/>
    </location>
</feature>
<keyword evidence="3" id="KW-1185">Reference proteome</keyword>
<accession>A0A9W8AMD8</accession>
<protein>
    <submittedName>
        <fullName evidence="2">Uncharacterized protein</fullName>
    </submittedName>
</protein>
<dbReference type="EMBL" id="JANBPY010001325">
    <property type="protein sequence ID" value="KAJ1960516.1"/>
    <property type="molecule type" value="Genomic_DNA"/>
</dbReference>
<evidence type="ECO:0000313" key="2">
    <source>
        <dbReference type="EMBL" id="KAJ1960516.1"/>
    </source>
</evidence>
<feature type="region of interest" description="Disordered" evidence="1">
    <location>
        <begin position="33"/>
        <end position="55"/>
    </location>
</feature>
<feature type="region of interest" description="Disordered" evidence="1">
    <location>
        <begin position="304"/>
        <end position="338"/>
    </location>
</feature>
<comment type="caution">
    <text evidence="2">The sequence shown here is derived from an EMBL/GenBank/DDBJ whole genome shotgun (WGS) entry which is preliminary data.</text>
</comment>
<reference evidence="2" key="1">
    <citation type="submission" date="2022-07" db="EMBL/GenBank/DDBJ databases">
        <title>Phylogenomic reconstructions and comparative analyses of Kickxellomycotina fungi.</title>
        <authorList>
            <person name="Reynolds N.K."/>
            <person name="Stajich J.E."/>
            <person name="Barry K."/>
            <person name="Grigoriev I.V."/>
            <person name="Crous P."/>
            <person name="Smith M.E."/>
        </authorList>
    </citation>
    <scope>NUCLEOTIDE SEQUENCE</scope>
    <source>
        <strain evidence="2">RSA 1196</strain>
    </source>
</reference>